<name>A0ABR4FCR3_9PEZI</name>
<sequence>MRPSRALAAKYGQPRITVKPLAKLERGKYLHDGLGSDPLDLLAPAGALCLAGDGQALEWVRLKRPCHVAHCAHHGELPGSLCLGGGTEGGAGDDGRHIGRWRWRLLIKTGSVLWCHWRVSDSTSGERVVRVCELWYCRYGMICVERRLCVPRLGLCGDWSQVLIH</sequence>
<keyword evidence="2" id="KW-1185">Reference proteome</keyword>
<dbReference type="Proteomes" id="UP001600888">
    <property type="component" value="Unassembled WGS sequence"/>
</dbReference>
<organism evidence="1 2">
    <name type="scientific">Diaporthe vaccinii</name>
    <dbReference type="NCBI Taxonomy" id="105482"/>
    <lineage>
        <taxon>Eukaryota</taxon>
        <taxon>Fungi</taxon>
        <taxon>Dikarya</taxon>
        <taxon>Ascomycota</taxon>
        <taxon>Pezizomycotina</taxon>
        <taxon>Sordariomycetes</taxon>
        <taxon>Sordariomycetidae</taxon>
        <taxon>Diaporthales</taxon>
        <taxon>Diaporthaceae</taxon>
        <taxon>Diaporthe</taxon>
        <taxon>Diaporthe eres species complex</taxon>
    </lineage>
</organism>
<evidence type="ECO:0000313" key="1">
    <source>
        <dbReference type="EMBL" id="KAL2292301.1"/>
    </source>
</evidence>
<evidence type="ECO:0000313" key="2">
    <source>
        <dbReference type="Proteomes" id="UP001600888"/>
    </source>
</evidence>
<dbReference type="EMBL" id="JBAWTH010000004">
    <property type="protein sequence ID" value="KAL2292301.1"/>
    <property type="molecule type" value="Genomic_DNA"/>
</dbReference>
<comment type="caution">
    <text evidence="1">The sequence shown here is derived from an EMBL/GenBank/DDBJ whole genome shotgun (WGS) entry which is preliminary data.</text>
</comment>
<reference evidence="1 2" key="1">
    <citation type="submission" date="2024-03" db="EMBL/GenBank/DDBJ databases">
        <title>A high-quality draft genome sequence of Diaporthe vaccinii, a causative agent of upright dieback and viscid rot disease in cranberry plants.</title>
        <authorList>
            <person name="Sarrasin M."/>
            <person name="Lang B.F."/>
            <person name="Burger G."/>
        </authorList>
    </citation>
    <scope>NUCLEOTIDE SEQUENCE [LARGE SCALE GENOMIC DNA]</scope>
    <source>
        <strain evidence="1 2">IS7</strain>
    </source>
</reference>
<gene>
    <name evidence="1" type="ORF">FJTKL_10894</name>
</gene>
<protein>
    <submittedName>
        <fullName evidence="1">Uncharacterized protein</fullName>
    </submittedName>
</protein>
<accession>A0ABR4FCR3</accession>
<proteinExistence type="predicted"/>